<dbReference type="Pfam" id="PF01479">
    <property type="entry name" value="S4"/>
    <property type="match status" value="1"/>
</dbReference>
<dbReference type="AlphaFoldDB" id="A0A1C3RIL2"/>
<evidence type="ECO:0000313" key="4">
    <source>
        <dbReference type="EMBL" id="SCA57099.1"/>
    </source>
</evidence>
<keyword evidence="4" id="KW-0346">Stress response</keyword>
<feature type="compositionally biased region" description="Basic and acidic residues" evidence="2">
    <location>
        <begin position="120"/>
        <end position="130"/>
    </location>
</feature>
<accession>A0A1C3RIL2</accession>
<dbReference type="RefSeq" id="WP_069189154.1">
    <property type="nucleotide sequence ID" value="NZ_FLYE01000034.1"/>
</dbReference>
<dbReference type="InterPro" id="IPR002942">
    <property type="entry name" value="S4_RNA-bd"/>
</dbReference>
<dbReference type="PROSITE" id="PS50889">
    <property type="entry name" value="S4"/>
    <property type="match status" value="1"/>
</dbReference>
<keyword evidence="5" id="KW-1185">Reference proteome</keyword>
<dbReference type="InterPro" id="IPR036986">
    <property type="entry name" value="S4_RNA-bd_sf"/>
</dbReference>
<evidence type="ECO:0000256" key="2">
    <source>
        <dbReference type="SAM" id="MobiDB-lite"/>
    </source>
</evidence>
<reference evidence="4 5" key="1">
    <citation type="submission" date="2016-07" db="EMBL/GenBank/DDBJ databases">
        <authorList>
            <person name="Lefevre C.T."/>
        </authorList>
    </citation>
    <scope>NUCLEOTIDE SEQUENCE [LARGE SCALE GENOMIC DNA]</scope>
    <source>
        <strain evidence="4">PR1</strain>
    </source>
</reference>
<proteinExistence type="predicted"/>
<keyword evidence="1" id="KW-0694">RNA-binding</keyword>
<feature type="domain" description="RNA-binding S4" evidence="3">
    <location>
        <begin position="9"/>
        <end position="71"/>
    </location>
</feature>
<dbReference type="CDD" id="cd00165">
    <property type="entry name" value="S4"/>
    <property type="match status" value="1"/>
</dbReference>
<dbReference type="EMBL" id="FLYE01000034">
    <property type="protein sequence ID" value="SCA57099.1"/>
    <property type="molecule type" value="Genomic_DNA"/>
</dbReference>
<dbReference type="GO" id="GO:0003723">
    <property type="term" value="F:RNA binding"/>
    <property type="evidence" value="ECO:0007669"/>
    <property type="project" value="UniProtKB-KW"/>
</dbReference>
<evidence type="ECO:0000313" key="5">
    <source>
        <dbReference type="Proteomes" id="UP000231658"/>
    </source>
</evidence>
<organism evidence="4 5">
    <name type="scientific">Candidatus Terasakiella magnetica</name>
    <dbReference type="NCBI Taxonomy" id="1867952"/>
    <lineage>
        <taxon>Bacteria</taxon>
        <taxon>Pseudomonadati</taxon>
        <taxon>Pseudomonadota</taxon>
        <taxon>Alphaproteobacteria</taxon>
        <taxon>Rhodospirillales</taxon>
        <taxon>Terasakiellaceae</taxon>
        <taxon>Terasakiella</taxon>
    </lineage>
</organism>
<name>A0A1C3RIL2_9PROT</name>
<feature type="region of interest" description="Disordered" evidence="2">
    <location>
        <begin position="80"/>
        <end position="130"/>
    </location>
</feature>
<dbReference type="SMART" id="SM00363">
    <property type="entry name" value="S4"/>
    <property type="match status" value="1"/>
</dbReference>
<dbReference type="SUPFAM" id="SSF55174">
    <property type="entry name" value="Alpha-L RNA-binding motif"/>
    <property type="match status" value="1"/>
</dbReference>
<evidence type="ECO:0000259" key="3">
    <source>
        <dbReference type="SMART" id="SM00363"/>
    </source>
</evidence>
<protein>
    <submittedName>
        <fullName evidence="4">Putative Heat shock protein</fullName>
    </submittedName>
</protein>
<dbReference type="OrthoDB" id="9797176at2"/>
<feature type="compositionally biased region" description="Basic and acidic residues" evidence="2">
    <location>
        <begin position="99"/>
        <end position="110"/>
    </location>
</feature>
<dbReference type="Proteomes" id="UP000231658">
    <property type="component" value="Unassembled WGS sequence"/>
</dbReference>
<dbReference type="STRING" id="1867952.MTBPR1_40122"/>
<dbReference type="Gene3D" id="3.10.290.10">
    <property type="entry name" value="RNA-binding S4 domain"/>
    <property type="match status" value="1"/>
</dbReference>
<evidence type="ECO:0000256" key="1">
    <source>
        <dbReference type="PROSITE-ProRule" id="PRU00182"/>
    </source>
</evidence>
<sequence>MTKEAPATLRVDKWLWHTRFFKSRTLAGKFVSSGKLRLNGNLISKAHVMLKPEDVLTFPLGPNIRLIRVIAMGTRRGPAPEARTLYEDLDPPQPKPKKPKEAKVAEREPGTGRPTKRERRTMDKWLADAE</sequence>
<gene>
    <name evidence="4" type="ORF">MTBPR1_40122</name>
</gene>